<dbReference type="GO" id="GO:0061982">
    <property type="term" value="P:meiosis I cell cycle process"/>
    <property type="evidence" value="ECO:0007669"/>
    <property type="project" value="UniProtKB-ARBA"/>
</dbReference>
<dbReference type="AlphaFoldDB" id="A0A3N4M0N8"/>
<comment type="similarity">
    <text evidence="1">Belongs to the DNA mismatch repair MutL/HexB family.</text>
</comment>
<feature type="domain" description="Histidine kinase/HSP90-like ATPase" evidence="4">
    <location>
        <begin position="63"/>
        <end position="174"/>
    </location>
</feature>
<protein>
    <recommendedName>
        <fullName evidence="8">MutL C-terminal dimerisation domain-containing protein</fullName>
    </recommendedName>
</protein>
<name>A0A3N4M0N8_9PEZI</name>
<dbReference type="Gene3D" id="3.30.230.10">
    <property type="match status" value="1"/>
</dbReference>
<organism evidence="6 7">
    <name type="scientific">Terfezia boudieri ATCC MYA-4762</name>
    <dbReference type="NCBI Taxonomy" id="1051890"/>
    <lineage>
        <taxon>Eukaryota</taxon>
        <taxon>Fungi</taxon>
        <taxon>Dikarya</taxon>
        <taxon>Ascomycota</taxon>
        <taxon>Pezizomycotina</taxon>
        <taxon>Pezizomycetes</taxon>
        <taxon>Pezizales</taxon>
        <taxon>Pezizaceae</taxon>
        <taxon>Terfezia</taxon>
    </lineage>
</organism>
<dbReference type="InterPro" id="IPR003594">
    <property type="entry name" value="HATPase_dom"/>
</dbReference>
<dbReference type="PANTHER" id="PTHR10073">
    <property type="entry name" value="DNA MISMATCH REPAIR PROTEIN MLH, PMS, MUTL"/>
    <property type="match status" value="1"/>
</dbReference>
<dbReference type="GO" id="GO:0006298">
    <property type="term" value="P:mismatch repair"/>
    <property type="evidence" value="ECO:0007669"/>
    <property type="project" value="InterPro"/>
</dbReference>
<keyword evidence="7" id="KW-1185">Reference proteome</keyword>
<dbReference type="InterPro" id="IPR036890">
    <property type="entry name" value="HATPase_C_sf"/>
</dbReference>
<feature type="region of interest" description="Disordered" evidence="3">
    <location>
        <begin position="1174"/>
        <end position="1215"/>
    </location>
</feature>
<feature type="region of interest" description="Disordered" evidence="3">
    <location>
        <begin position="532"/>
        <end position="565"/>
    </location>
</feature>
<sequence length="1215" mass="131688">MHTTLSFLPGASEPPLPHPPHTQRTVQKYCSVMLCSTASPPSNAPRRIVSLPPSVTARLRSTLAITSLTQAVSELVQNSLDANPRHIKIQVNFLRNSCVVGDDGCGIPPEDVPLIGKRYSTSKYCPDEGNAPSTFGHLGITLASLASLSTLTVLSRASTHRSTSLVRFSYSDTPLSAPSGYYAPDHLRLTHSGTTIRLEALFGNLPVRIKAQQASLDEEREWEELKRILVALLLARHGGMPNLGITLRDFAGNKKVVIKPRMNVLDGSNEEEEGEDQGAEGGGGSGAELRLLQQVYTPKEIGSTSSWERIRARRGNVTMEGWISTTGSPSRRYQFISINSHPLPPPPQSTNALHATLNQLFSKSTFGTVIDPMERGTKLAQKPRKGVDRYPKCILRIICARNHNGEPGESGAVLIGGEGGTGDASSGKGGMEGENLKGCVELLKRLVEQFLEVHGFQKRGGIEREDEEASESEGRGEEARDGAGARTVRKFLGTATANHKGAEIPRRMASATPRPVSSGDSSVSGCRRMQTRSMARGASVPQLSTLSGWGNKVKSARRDPVEEEGRQVIGVPKIAKSTAISPPTSAKTPSTITISEDENDDEEEAGACVETAKEDCEDFLHWCNPMTNHVAHVDPRTGNARLFRSNAPPNSGGIVAKQRISLRTSRPPTPAVESIMSEGAKRLKLSTAVPTCLAASSVSTGNVTIADAEPIPRDQIASPKRGAFITSLLEKWKNPVFALQPEPPIPALGPTQAVLTLQQQMELHHCSSSHFVAPGEQDGLKDMMLQGFGVERLSKKGLRQGRVIGQVDKKFVLMAMKVVKYGEADGEVLLVIDQHAADERWRVEKLMEELCREIFPQEQGPKDNSPEVGQEEKVVLLLPAGDLAKTSVEPVDGVEIYSKITTVPVPPNKPLKYPITPTESSMLSKDRYRKEFAAWGVLYTITLSHTTTTEQQPMLTLTHLPKIVFDRGATEPTIPIDLVRGHLWDLSERKAAGWVTGETSGGRGVDGGRGKGKGWVERMRFAPKKLVEVVNSRACRSAIMFGDGLGKGECVELVGRLVGWDEERDAKEREKEGEKVMDEGCKFPFMCAHGRPSMVPLVRMSTSNTSQVAGGEYTFTNLGLGEGIGGGVGGSGCVVGDARVPWVGERRYAEIGGEMGPAGGKRGLGYKEAYAKWRAREKEREREKEVDMDGDGDGGDEDESEADGDVEELRLHVCR</sequence>
<feature type="compositionally biased region" description="Acidic residues" evidence="3">
    <location>
        <begin position="1188"/>
        <end position="1206"/>
    </location>
</feature>
<evidence type="ECO:0008006" key="8">
    <source>
        <dbReference type="Google" id="ProtNLM"/>
    </source>
</evidence>
<evidence type="ECO:0000313" key="7">
    <source>
        <dbReference type="Proteomes" id="UP000267821"/>
    </source>
</evidence>
<dbReference type="InterPro" id="IPR042120">
    <property type="entry name" value="MutL_C_dimsub"/>
</dbReference>
<feature type="region of interest" description="Disordered" evidence="3">
    <location>
        <begin position="1"/>
        <end position="23"/>
    </location>
</feature>
<accession>A0A3N4M0N8</accession>
<feature type="region of interest" description="Disordered" evidence="3">
    <location>
        <begin position="264"/>
        <end position="286"/>
    </location>
</feature>
<dbReference type="STRING" id="1051890.A0A3N4M0N8"/>
<dbReference type="SMART" id="SM00853">
    <property type="entry name" value="MutL_C"/>
    <property type="match status" value="1"/>
</dbReference>
<evidence type="ECO:0000256" key="1">
    <source>
        <dbReference type="ARBA" id="ARBA00006082"/>
    </source>
</evidence>
<evidence type="ECO:0000259" key="4">
    <source>
        <dbReference type="SMART" id="SM00387"/>
    </source>
</evidence>
<dbReference type="Proteomes" id="UP000267821">
    <property type="component" value="Unassembled WGS sequence"/>
</dbReference>
<dbReference type="Gene3D" id="3.30.1540.20">
    <property type="entry name" value="MutL, C-terminal domain, dimerisation subdomain"/>
    <property type="match status" value="1"/>
</dbReference>
<feature type="compositionally biased region" description="Basic and acidic residues" evidence="3">
    <location>
        <begin position="1174"/>
        <end position="1187"/>
    </location>
</feature>
<dbReference type="SMART" id="SM00387">
    <property type="entry name" value="HATPase_c"/>
    <property type="match status" value="1"/>
</dbReference>
<feature type="domain" description="MutL C-terminal dimerisation" evidence="5">
    <location>
        <begin position="803"/>
        <end position="1045"/>
    </location>
</feature>
<dbReference type="InterPro" id="IPR014721">
    <property type="entry name" value="Ribsml_uS5_D2-typ_fold_subgr"/>
</dbReference>
<evidence type="ECO:0000259" key="5">
    <source>
        <dbReference type="SMART" id="SM00853"/>
    </source>
</evidence>
<reference evidence="6 7" key="1">
    <citation type="journal article" date="2018" name="Nat. Ecol. Evol.">
        <title>Pezizomycetes genomes reveal the molecular basis of ectomycorrhizal truffle lifestyle.</title>
        <authorList>
            <person name="Murat C."/>
            <person name="Payen T."/>
            <person name="Noel B."/>
            <person name="Kuo A."/>
            <person name="Morin E."/>
            <person name="Chen J."/>
            <person name="Kohler A."/>
            <person name="Krizsan K."/>
            <person name="Balestrini R."/>
            <person name="Da Silva C."/>
            <person name="Montanini B."/>
            <person name="Hainaut M."/>
            <person name="Levati E."/>
            <person name="Barry K.W."/>
            <person name="Belfiori B."/>
            <person name="Cichocki N."/>
            <person name="Clum A."/>
            <person name="Dockter R.B."/>
            <person name="Fauchery L."/>
            <person name="Guy J."/>
            <person name="Iotti M."/>
            <person name="Le Tacon F."/>
            <person name="Lindquist E.A."/>
            <person name="Lipzen A."/>
            <person name="Malagnac F."/>
            <person name="Mello A."/>
            <person name="Molinier V."/>
            <person name="Miyauchi S."/>
            <person name="Poulain J."/>
            <person name="Riccioni C."/>
            <person name="Rubini A."/>
            <person name="Sitrit Y."/>
            <person name="Splivallo R."/>
            <person name="Traeger S."/>
            <person name="Wang M."/>
            <person name="Zifcakova L."/>
            <person name="Wipf D."/>
            <person name="Zambonelli A."/>
            <person name="Paolocci F."/>
            <person name="Nowrousian M."/>
            <person name="Ottonello S."/>
            <person name="Baldrian P."/>
            <person name="Spatafora J.W."/>
            <person name="Henrissat B."/>
            <person name="Nagy L.G."/>
            <person name="Aury J.M."/>
            <person name="Wincker P."/>
            <person name="Grigoriev I.V."/>
            <person name="Bonfante P."/>
            <person name="Martin F.M."/>
        </authorList>
    </citation>
    <scope>NUCLEOTIDE SEQUENCE [LARGE SCALE GENOMIC DNA]</scope>
    <source>
        <strain evidence="6 7">ATCC MYA-4762</strain>
    </source>
</reference>
<feature type="compositionally biased region" description="Polar residues" evidence="3">
    <location>
        <begin position="578"/>
        <end position="594"/>
    </location>
</feature>
<proteinExistence type="inferred from homology"/>
<dbReference type="PANTHER" id="PTHR10073:SF47">
    <property type="entry name" value="DNA MISMATCH REPAIR PROTEIN MLH3"/>
    <property type="match status" value="1"/>
</dbReference>
<dbReference type="FunCoup" id="A0A3N4M0N8">
    <property type="interactions" value="456"/>
</dbReference>
<dbReference type="SUPFAM" id="SSF55874">
    <property type="entry name" value="ATPase domain of HSP90 chaperone/DNA topoisomerase II/histidine kinase"/>
    <property type="match status" value="1"/>
</dbReference>
<dbReference type="GO" id="GO:0140664">
    <property type="term" value="F:ATP-dependent DNA damage sensor activity"/>
    <property type="evidence" value="ECO:0007669"/>
    <property type="project" value="InterPro"/>
</dbReference>
<keyword evidence="2" id="KW-0227">DNA damage</keyword>
<dbReference type="Gene3D" id="3.30.565.10">
    <property type="entry name" value="Histidine kinase-like ATPase, C-terminal domain"/>
    <property type="match status" value="1"/>
</dbReference>
<dbReference type="InterPro" id="IPR014790">
    <property type="entry name" value="MutL_C"/>
</dbReference>
<evidence type="ECO:0000256" key="2">
    <source>
        <dbReference type="ARBA" id="ARBA00022763"/>
    </source>
</evidence>
<dbReference type="GO" id="GO:0016887">
    <property type="term" value="F:ATP hydrolysis activity"/>
    <property type="evidence" value="ECO:0007669"/>
    <property type="project" value="InterPro"/>
</dbReference>
<dbReference type="OrthoDB" id="429932at2759"/>
<gene>
    <name evidence="6" type="ORF">L211DRAFT_833602</name>
</gene>
<feature type="compositionally biased region" description="Basic and acidic residues" evidence="3">
    <location>
        <begin position="472"/>
        <end position="483"/>
    </location>
</feature>
<dbReference type="EMBL" id="ML121529">
    <property type="protein sequence ID" value="RPB28630.1"/>
    <property type="molecule type" value="Genomic_DNA"/>
</dbReference>
<feature type="compositionally biased region" description="Acidic residues" evidence="3">
    <location>
        <begin position="268"/>
        <end position="278"/>
    </location>
</feature>
<feature type="region of interest" description="Disordered" evidence="3">
    <location>
        <begin position="578"/>
        <end position="601"/>
    </location>
</feature>
<dbReference type="GO" id="GO:0005524">
    <property type="term" value="F:ATP binding"/>
    <property type="evidence" value="ECO:0007669"/>
    <property type="project" value="InterPro"/>
</dbReference>
<dbReference type="GO" id="GO:0032300">
    <property type="term" value="C:mismatch repair complex"/>
    <property type="evidence" value="ECO:0007669"/>
    <property type="project" value="InterPro"/>
</dbReference>
<dbReference type="InParanoid" id="A0A3N4M0N8"/>
<feature type="region of interest" description="Disordered" evidence="3">
    <location>
        <begin position="460"/>
        <end position="485"/>
    </location>
</feature>
<evidence type="ECO:0000256" key="3">
    <source>
        <dbReference type="SAM" id="MobiDB-lite"/>
    </source>
</evidence>
<dbReference type="Pfam" id="PF13589">
    <property type="entry name" value="HATPase_c_3"/>
    <property type="match status" value="1"/>
</dbReference>
<feature type="compositionally biased region" description="Basic and acidic residues" evidence="3">
    <location>
        <begin position="556"/>
        <end position="565"/>
    </location>
</feature>
<evidence type="ECO:0000313" key="6">
    <source>
        <dbReference type="EMBL" id="RPB28630.1"/>
    </source>
</evidence>
<dbReference type="InterPro" id="IPR038973">
    <property type="entry name" value="MutL/Mlh/Pms-like"/>
</dbReference>